<evidence type="ECO:0000259" key="1">
    <source>
        <dbReference type="Pfam" id="PF00155"/>
    </source>
</evidence>
<gene>
    <name evidence="2" type="ORF">ALTATR162_LOCUS5498</name>
</gene>
<feature type="domain" description="Aminotransferase class I/classII large" evidence="1">
    <location>
        <begin position="34"/>
        <end position="339"/>
    </location>
</feature>
<accession>A0A8J2IA52</accession>
<evidence type="ECO:0000313" key="2">
    <source>
        <dbReference type="EMBL" id="CAG5159265.1"/>
    </source>
</evidence>
<dbReference type="Pfam" id="PF00155">
    <property type="entry name" value="Aminotran_1_2"/>
    <property type="match status" value="1"/>
</dbReference>
<dbReference type="AlphaFoldDB" id="A0A8J2IA52"/>
<dbReference type="GO" id="GO:0047536">
    <property type="term" value="F:2-aminoadipate transaminase activity"/>
    <property type="evidence" value="ECO:0007669"/>
    <property type="project" value="TreeGrafter"/>
</dbReference>
<reference evidence="2" key="1">
    <citation type="submission" date="2021-05" db="EMBL/GenBank/DDBJ databases">
        <authorList>
            <person name="Stam R."/>
        </authorList>
    </citation>
    <scope>NUCLEOTIDE SEQUENCE</scope>
    <source>
        <strain evidence="2">CS162</strain>
    </source>
</reference>
<dbReference type="Gene3D" id="3.90.1150.10">
    <property type="entry name" value="Aspartate Aminotransferase, domain 1"/>
    <property type="match status" value="1"/>
</dbReference>
<dbReference type="SUPFAM" id="SSF53383">
    <property type="entry name" value="PLP-dependent transferases"/>
    <property type="match status" value="1"/>
</dbReference>
<dbReference type="PANTHER" id="PTHR42858:SF1">
    <property type="entry name" value="LD15494P"/>
    <property type="match status" value="1"/>
</dbReference>
<dbReference type="OrthoDB" id="7042322at2759"/>
<proteinExistence type="predicted"/>
<dbReference type="Proteomes" id="UP000676310">
    <property type="component" value="Unassembled WGS sequence"/>
</dbReference>
<dbReference type="InterPro" id="IPR004839">
    <property type="entry name" value="Aminotransferase_I/II_large"/>
</dbReference>
<dbReference type="InterPro" id="IPR015421">
    <property type="entry name" value="PyrdxlP-dep_Trfase_major"/>
</dbReference>
<organism evidence="2 3">
    <name type="scientific">Alternaria atra</name>
    <dbReference type="NCBI Taxonomy" id="119953"/>
    <lineage>
        <taxon>Eukaryota</taxon>
        <taxon>Fungi</taxon>
        <taxon>Dikarya</taxon>
        <taxon>Ascomycota</taxon>
        <taxon>Pezizomycotina</taxon>
        <taxon>Dothideomycetes</taxon>
        <taxon>Pleosporomycetidae</taxon>
        <taxon>Pleosporales</taxon>
        <taxon>Pleosporineae</taxon>
        <taxon>Pleosporaceae</taxon>
        <taxon>Alternaria</taxon>
        <taxon>Alternaria sect. Ulocladioides</taxon>
    </lineage>
</organism>
<dbReference type="Gene3D" id="3.40.640.10">
    <property type="entry name" value="Type I PLP-dependent aspartate aminotransferase-like (Major domain)"/>
    <property type="match status" value="1"/>
</dbReference>
<sequence length="459" mass="50426">MVGSINLQLGWPSPTLFPSAQLLDGATNVLNSQAKTAASLIYGPDAGYKPLRCSIAKWLASIYGRGSMISLDRVCVTNGASGNLDNVLARFTEPGYTRNIWMVEPCYFLACPIFMDNGFQGMMRGVPEDDEGLDLEFLRRNLEEAGASPTSDSPARKTGDRYKKLYRHIIYCVPTFSNPSAKTMSLRRRQELIRLAREFDALVVTDDVYDILRWPADKEGNFEDIGDVPPRLVDVDRTFEGGPKDEWGNAVSNGSFSKIIAPGVRVGWAEATPAFTLALSQVGATRSGGCPAHIAASFVHEMLESGMLQKHLDTKVLPTFRARYHAMLEAINNHLAPLGVTISTGKPYTESLRHANGVRKDHEEQPTQAGGYFIWLLLPESLAEKGVDLAANALENFDLKFAYGDMMQVQGEPESAIRAAKGYGNGIRLSWAWHTEEEIVEGIRRLGALIEGAGKQTQP</sequence>
<evidence type="ECO:0000313" key="3">
    <source>
        <dbReference type="Proteomes" id="UP000676310"/>
    </source>
</evidence>
<dbReference type="InterPro" id="IPR015422">
    <property type="entry name" value="PyrdxlP-dep_Trfase_small"/>
</dbReference>
<dbReference type="InterPro" id="IPR015424">
    <property type="entry name" value="PyrdxlP-dep_Trfase"/>
</dbReference>
<dbReference type="CDD" id="cd00609">
    <property type="entry name" value="AAT_like"/>
    <property type="match status" value="1"/>
</dbReference>
<protein>
    <recommendedName>
        <fullName evidence="1">Aminotransferase class I/classII large domain-containing protein</fullName>
    </recommendedName>
</protein>
<dbReference type="GO" id="GO:0030170">
    <property type="term" value="F:pyridoxal phosphate binding"/>
    <property type="evidence" value="ECO:0007669"/>
    <property type="project" value="InterPro"/>
</dbReference>
<comment type="caution">
    <text evidence="2">The sequence shown here is derived from an EMBL/GenBank/DDBJ whole genome shotgun (WGS) entry which is preliminary data.</text>
</comment>
<dbReference type="RefSeq" id="XP_043169052.1">
    <property type="nucleotide sequence ID" value="XM_043313117.1"/>
</dbReference>
<dbReference type="PANTHER" id="PTHR42858">
    <property type="entry name" value="AMINOTRANSFERASE"/>
    <property type="match status" value="1"/>
</dbReference>
<keyword evidence="3" id="KW-1185">Reference proteome</keyword>
<dbReference type="FunFam" id="3.40.640.10:FF:000080">
    <property type="entry name" value="Aminotransferase, putative"/>
    <property type="match status" value="1"/>
</dbReference>
<name>A0A8J2IA52_9PLEO</name>
<dbReference type="GeneID" id="67017282"/>
<dbReference type="EMBL" id="CAJRGZ010000019">
    <property type="protein sequence ID" value="CAG5159265.1"/>
    <property type="molecule type" value="Genomic_DNA"/>
</dbReference>